<reference evidence="1" key="1">
    <citation type="journal article" date="2015" name="Nature">
        <title>Complex archaea that bridge the gap between prokaryotes and eukaryotes.</title>
        <authorList>
            <person name="Spang A."/>
            <person name="Saw J.H."/>
            <person name="Jorgensen S.L."/>
            <person name="Zaremba-Niedzwiedzka K."/>
            <person name="Martijn J."/>
            <person name="Lind A.E."/>
            <person name="van Eijk R."/>
            <person name="Schleper C."/>
            <person name="Guy L."/>
            <person name="Ettema T.J."/>
        </authorList>
    </citation>
    <scope>NUCLEOTIDE SEQUENCE</scope>
</reference>
<organism evidence="1">
    <name type="scientific">marine sediment metagenome</name>
    <dbReference type="NCBI Taxonomy" id="412755"/>
    <lineage>
        <taxon>unclassified sequences</taxon>
        <taxon>metagenomes</taxon>
        <taxon>ecological metagenomes</taxon>
    </lineage>
</organism>
<evidence type="ECO:0000313" key="1">
    <source>
        <dbReference type="EMBL" id="KKL45594.1"/>
    </source>
</evidence>
<dbReference type="Gene3D" id="3.90.460.10">
    <property type="entry name" value="Ferredoxin thioredoxin reductase catalytic beta subunit"/>
    <property type="match status" value="1"/>
</dbReference>
<comment type="caution">
    <text evidence="1">The sequence shown here is derived from an EMBL/GenBank/DDBJ whole genome shotgun (WGS) entry which is preliminary data.</text>
</comment>
<dbReference type="GO" id="GO:0016730">
    <property type="term" value="F:oxidoreductase activity, acting on iron-sulfur proteins as donors"/>
    <property type="evidence" value="ECO:0007669"/>
    <property type="project" value="InterPro"/>
</dbReference>
<accession>A0A0F9C8T0</accession>
<name>A0A0F9C8T0_9ZZZZ</name>
<protein>
    <submittedName>
        <fullName evidence="1">Uncharacterized protein</fullName>
    </submittedName>
</protein>
<sequence length="56" mass="6540">MPKEITFEAALARARRMTQRYVEKGPYQFFPLPEIVDEVHKGLAKNLIQHGHLYCP</sequence>
<gene>
    <name evidence="1" type="ORF">LCGC14_2354050</name>
</gene>
<dbReference type="InterPro" id="IPR036644">
    <property type="entry name" value="FTR_bsu_sf"/>
</dbReference>
<proteinExistence type="predicted"/>
<dbReference type="SUPFAM" id="SSF57662">
    <property type="entry name" value="Ferredoxin thioredoxin reductase (FTR), catalytic beta chain"/>
    <property type="match status" value="1"/>
</dbReference>
<dbReference type="EMBL" id="LAZR01034332">
    <property type="protein sequence ID" value="KKL45594.1"/>
    <property type="molecule type" value="Genomic_DNA"/>
</dbReference>
<dbReference type="AlphaFoldDB" id="A0A0F9C8T0"/>